<feature type="domain" description="Type VI secretion system component TssM1 N-terminal" evidence="2">
    <location>
        <begin position="282"/>
        <end position="463"/>
    </location>
</feature>
<evidence type="ECO:0000313" key="3">
    <source>
        <dbReference type="EMBL" id="TWT75597.1"/>
    </source>
</evidence>
<keyword evidence="1" id="KW-1133">Transmembrane helix</keyword>
<dbReference type="Proteomes" id="UP000318478">
    <property type="component" value="Unassembled WGS sequence"/>
</dbReference>
<feature type="transmembrane region" description="Helical" evidence="1">
    <location>
        <begin position="36"/>
        <end position="52"/>
    </location>
</feature>
<comment type="caution">
    <text evidence="3">The sequence shown here is derived from an EMBL/GenBank/DDBJ whole genome shotgun (WGS) entry which is preliminary data.</text>
</comment>
<accession>A0A5C5YL70</accession>
<keyword evidence="1" id="KW-0472">Membrane</keyword>
<evidence type="ECO:0000259" key="2">
    <source>
        <dbReference type="Pfam" id="PF14331"/>
    </source>
</evidence>
<dbReference type="RefSeq" id="WP_146588494.1">
    <property type="nucleotide sequence ID" value="NZ_SJPO01000007.1"/>
</dbReference>
<name>A0A5C5YL70_9BACT</name>
<dbReference type="EMBL" id="SJPO01000007">
    <property type="protein sequence ID" value="TWT75597.1"/>
    <property type="molecule type" value="Genomic_DNA"/>
</dbReference>
<proteinExistence type="predicted"/>
<reference evidence="3 4" key="1">
    <citation type="submission" date="2019-02" db="EMBL/GenBank/DDBJ databases">
        <title>Deep-cultivation of Planctomycetes and their phenomic and genomic characterization uncovers novel biology.</title>
        <authorList>
            <person name="Wiegand S."/>
            <person name="Jogler M."/>
            <person name="Boedeker C."/>
            <person name="Pinto D."/>
            <person name="Vollmers J."/>
            <person name="Rivas-Marin E."/>
            <person name="Kohn T."/>
            <person name="Peeters S.H."/>
            <person name="Heuer A."/>
            <person name="Rast P."/>
            <person name="Oberbeckmann S."/>
            <person name="Bunk B."/>
            <person name="Jeske O."/>
            <person name="Meyerdierks A."/>
            <person name="Storesund J.E."/>
            <person name="Kallscheuer N."/>
            <person name="Luecker S."/>
            <person name="Lage O.M."/>
            <person name="Pohl T."/>
            <person name="Merkel B.J."/>
            <person name="Hornburger P."/>
            <person name="Mueller R.-W."/>
            <person name="Bruemmer F."/>
            <person name="Labrenz M."/>
            <person name="Spormann A.M."/>
            <person name="Op Den Camp H."/>
            <person name="Overmann J."/>
            <person name="Amann R."/>
            <person name="Jetten M.S.M."/>
            <person name="Mascher T."/>
            <person name="Medema M.H."/>
            <person name="Devos D.P."/>
            <person name="Kaster A.-K."/>
            <person name="Ovreas L."/>
            <person name="Rohde M."/>
            <person name="Galperin M.Y."/>
            <person name="Jogler C."/>
        </authorList>
    </citation>
    <scope>NUCLEOTIDE SEQUENCE [LARGE SCALE GENOMIC DNA]</scope>
    <source>
        <strain evidence="3 4">Pla123a</strain>
    </source>
</reference>
<organism evidence="3 4">
    <name type="scientific">Posidoniimonas polymericola</name>
    <dbReference type="NCBI Taxonomy" id="2528002"/>
    <lineage>
        <taxon>Bacteria</taxon>
        <taxon>Pseudomonadati</taxon>
        <taxon>Planctomycetota</taxon>
        <taxon>Planctomycetia</taxon>
        <taxon>Pirellulales</taxon>
        <taxon>Lacipirellulaceae</taxon>
        <taxon>Posidoniimonas</taxon>
    </lineage>
</organism>
<evidence type="ECO:0000256" key="1">
    <source>
        <dbReference type="SAM" id="Phobius"/>
    </source>
</evidence>
<keyword evidence="1" id="KW-0812">Transmembrane</keyword>
<feature type="transmembrane region" description="Helical" evidence="1">
    <location>
        <begin position="72"/>
        <end position="92"/>
    </location>
</feature>
<protein>
    <recommendedName>
        <fullName evidence="2">Type VI secretion system component TssM1 N-terminal domain-containing protein</fullName>
    </recommendedName>
</protein>
<evidence type="ECO:0000313" key="4">
    <source>
        <dbReference type="Proteomes" id="UP000318478"/>
    </source>
</evidence>
<feature type="transmembrane region" description="Helical" evidence="1">
    <location>
        <begin position="504"/>
        <end position="521"/>
    </location>
</feature>
<gene>
    <name evidence="3" type="ORF">Pla123a_31070</name>
</gene>
<sequence length="522" mass="55145">MFAKIRKAAPALGKIAVAPFVGFARGAVAGGRTTWTLHFALLGSVLAGLWRLNNYLELDKVVRAPSQLLREFWLPLLFLLAYAIAWSAVAAYRAATRPGAESPFPEIDRCWQRALAAMRRHGLDLADRPTLLLIGEPAGREAELLSAFALTPTLGPVPSQADAELRILADDQAIYVLCHGPSLLSRAAERLAHQRMQNRHATAAFAHTTPAEDRIPAALRVEALAHAGTTNRPAAAAEQLLVDDSEFLSLAEQTDLYPADAWPTEPLFSADEAAACAAQLDYVVSLLRRERDGLRALDGIAVLTPADAGASDAAAADARTAMEQDLDVIGEAAGVRCPVLAVVTDLQHAPGCGRLLHLLNADRKGRRLGVAIPAAAATDAATQVEQLRELTGPMASALCQRLMQVEADNNAEVLRDNAALFELESCLAARGGRLATIVSGAVAGADGAPWPLEGCYLTATGDQLAGSQAFGAGVLQRLVEPATPASWTPEALERDAQQTRFAQLGYAGLAVACSVVGLLLLL</sequence>
<dbReference type="InterPro" id="IPR025743">
    <property type="entry name" value="TssM1_N"/>
</dbReference>
<keyword evidence="4" id="KW-1185">Reference proteome</keyword>
<dbReference type="OrthoDB" id="275567at2"/>
<dbReference type="Pfam" id="PF14331">
    <property type="entry name" value="IcmF-related_N"/>
    <property type="match status" value="1"/>
</dbReference>
<dbReference type="AlphaFoldDB" id="A0A5C5YL70"/>